<evidence type="ECO:0000256" key="10">
    <source>
        <dbReference type="ARBA" id="ARBA00023136"/>
    </source>
</evidence>
<evidence type="ECO:0000256" key="2">
    <source>
        <dbReference type="ARBA" id="ARBA00022475"/>
    </source>
</evidence>
<dbReference type="InterPro" id="IPR000620">
    <property type="entry name" value="EamA_dom"/>
</dbReference>
<feature type="transmembrane region" description="Helical" evidence="11">
    <location>
        <begin position="144"/>
        <end position="163"/>
    </location>
</feature>
<evidence type="ECO:0000313" key="14">
    <source>
        <dbReference type="Proteomes" id="UP000597507"/>
    </source>
</evidence>
<organism evidence="13 14">
    <name type="scientific">Caldovatus sediminis</name>
    <dbReference type="NCBI Taxonomy" id="2041189"/>
    <lineage>
        <taxon>Bacteria</taxon>
        <taxon>Pseudomonadati</taxon>
        <taxon>Pseudomonadota</taxon>
        <taxon>Alphaproteobacteria</taxon>
        <taxon>Acetobacterales</taxon>
        <taxon>Roseomonadaceae</taxon>
        <taxon>Caldovatus</taxon>
    </lineage>
</organism>
<accession>A0A8J2ZDU6</accession>
<feature type="domain" description="EamA" evidence="12">
    <location>
        <begin position="154"/>
        <end position="277"/>
    </location>
</feature>
<dbReference type="EMBL" id="BMKS01000014">
    <property type="protein sequence ID" value="GGG45755.1"/>
    <property type="molecule type" value="Genomic_DNA"/>
</dbReference>
<name>A0A8J2ZDU6_9PROT</name>
<evidence type="ECO:0000256" key="11">
    <source>
        <dbReference type="SAM" id="Phobius"/>
    </source>
</evidence>
<keyword evidence="7" id="KW-0448">Lipopolysaccharide biosynthesis</keyword>
<feature type="transmembrane region" description="Helical" evidence="11">
    <location>
        <begin position="115"/>
        <end position="132"/>
    </location>
</feature>
<proteinExistence type="predicted"/>
<feature type="transmembrane region" description="Helical" evidence="11">
    <location>
        <begin position="35"/>
        <end position="52"/>
    </location>
</feature>
<dbReference type="Proteomes" id="UP000597507">
    <property type="component" value="Unassembled WGS sequence"/>
</dbReference>
<dbReference type="RefSeq" id="WP_188902857.1">
    <property type="nucleotide sequence ID" value="NZ_BMKS01000014.1"/>
</dbReference>
<keyword evidence="10 11" id="KW-0472">Membrane</keyword>
<keyword evidence="6 11" id="KW-0812">Transmembrane</keyword>
<keyword evidence="2" id="KW-1003">Cell membrane</keyword>
<dbReference type="GO" id="GO:0022857">
    <property type="term" value="F:transmembrane transporter activity"/>
    <property type="evidence" value="ECO:0007669"/>
    <property type="project" value="InterPro"/>
</dbReference>
<dbReference type="SUPFAM" id="SSF103481">
    <property type="entry name" value="Multidrug resistance efflux transporter EmrE"/>
    <property type="match status" value="2"/>
</dbReference>
<feature type="transmembrane region" description="Helical" evidence="11">
    <location>
        <begin position="175"/>
        <end position="196"/>
    </location>
</feature>
<reference evidence="13 14" key="1">
    <citation type="journal article" date="2014" name="Int. J. Syst. Evol. Microbiol.">
        <title>Complete genome sequence of Corynebacterium casei LMG S-19264T (=DSM 44701T), isolated from a smear-ripened cheese.</title>
        <authorList>
            <consortium name="US DOE Joint Genome Institute (JGI-PGF)"/>
            <person name="Walter F."/>
            <person name="Albersmeier A."/>
            <person name="Kalinowski J."/>
            <person name="Ruckert C."/>
        </authorList>
    </citation>
    <scope>NUCLEOTIDE SEQUENCE [LARGE SCALE GENOMIC DNA]</scope>
    <source>
        <strain evidence="13 14">CGMCC 1.16330</strain>
    </source>
</reference>
<evidence type="ECO:0000256" key="7">
    <source>
        <dbReference type="ARBA" id="ARBA00022985"/>
    </source>
</evidence>
<keyword evidence="8 11" id="KW-1133">Transmembrane helix</keyword>
<dbReference type="AlphaFoldDB" id="A0A8J2ZDU6"/>
<dbReference type="GO" id="GO:0009103">
    <property type="term" value="P:lipopolysaccharide biosynthetic process"/>
    <property type="evidence" value="ECO:0007669"/>
    <property type="project" value="UniProtKB-KW"/>
</dbReference>
<feature type="transmembrane region" description="Helical" evidence="11">
    <location>
        <begin position="6"/>
        <end position="23"/>
    </location>
</feature>
<evidence type="ECO:0000256" key="6">
    <source>
        <dbReference type="ARBA" id="ARBA00022692"/>
    </source>
</evidence>
<evidence type="ECO:0000259" key="12">
    <source>
        <dbReference type="Pfam" id="PF00892"/>
    </source>
</evidence>
<comment type="caution">
    <text evidence="13">The sequence shown here is derived from an EMBL/GenBank/DDBJ whole genome shotgun (WGS) entry which is preliminary data.</text>
</comment>
<feature type="transmembrane region" description="Helical" evidence="11">
    <location>
        <begin position="58"/>
        <end position="76"/>
    </location>
</feature>
<dbReference type="PANTHER" id="PTHR30561">
    <property type="entry name" value="SMR FAMILY PROTON-DEPENDENT DRUG EFFLUX TRANSPORTER SUGE"/>
    <property type="match status" value="1"/>
</dbReference>
<evidence type="ECO:0000256" key="9">
    <source>
        <dbReference type="ARBA" id="ARBA00023098"/>
    </source>
</evidence>
<keyword evidence="3" id="KW-0444">Lipid biosynthesis</keyword>
<sequence>MLSGTVFVLVLAGAALHAAWNVAVRGARDRRREAALVVAGGAALAALALPFLPLPRAAAWPWLLGSVALHVVYFALVAEAYARGAVALAYPLMRGAAPALAALVAWPMFGEALPAAGWLGVAAVCAGVLLLARNRRHAADAEARAAVGVALANAGVIAAYTLVDAAGARASGHAVAYTLWLFVLMAVPTVPVLLRFRIAVPGGAEAARALGGGGASLGAYALALWAMAQAPVAAVAALRETSTLFGLVLARLALGERPGAAGWAGAAAIAAGAALIRLA</sequence>
<evidence type="ECO:0000313" key="13">
    <source>
        <dbReference type="EMBL" id="GGG45755.1"/>
    </source>
</evidence>
<keyword evidence="14" id="KW-1185">Reference proteome</keyword>
<feature type="transmembrane region" description="Helical" evidence="11">
    <location>
        <begin position="258"/>
        <end position="278"/>
    </location>
</feature>
<feature type="transmembrane region" description="Helical" evidence="11">
    <location>
        <begin position="88"/>
        <end position="109"/>
    </location>
</feature>
<gene>
    <name evidence="13" type="ORF">GCM10010964_36410</name>
</gene>
<evidence type="ECO:0000256" key="1">
    <source>
        <dbReference type="ARBA" id="ARBA00004651"/>
    </source>
</evidence>
<keyword evidence="4" id="KW-0997">Cell inner membrane</keyword>
<dbReference type="GO" id="GO:0009245">
    <property type="term" value="P:lipid A biosynthetic process"/>
    <property type="evidence" value="ECO:0007669"/>
    <property type="project" value="UniProtKB-KW"/>
</dbReference>
<dbReference type="InterPro" id="IPR037185">
    <property type="entry name" value="EmrE-like"/>
</dbReference>
<feature type="transmembrane region" description="Helical" evidence="11">
    <location>
        <begin position="217"/>
        <end position="238"/>
    </location>
</feature>
<comment type="subcellular location">
    <subcellularLocation>
        <location evidence="1">Cell membrane</location>
        <topology evidence="1">Multi-pass membrane protein</topology>
    </subcellularLocation>
</comment>
<dbReference type="GO" id="GO:0005886">
    <property type="term" value="C:plasma membrane"/>
    <property type="evidence" value="ECO:0007669"/>
    <property type="project" value="UniProtKB-SubCell"/>
</dbReference>
<keyword evidence="5" id="KW-0441">Lipid A biosynthesis</keyword>
<evidence type="ECO:0000256" key="5">
    <source>
        <dbReference type="ARBA" id="ARBA00022556"/>
    </source>
</evidence>
<evidence type="ECO:0000256" key="4">
    <source>
        <dbReference type="ARBA" id="ARBA00022519"/>
    </source>
</evidence>
<dbReference type="PANTHER" id="PTHR30561:SF9">
    <property type="entry name" value="4-AMINO-4-DEOXY-L-ARABINOSE-PHOSPHOUNDECAPRENOL FLIPPASE SUBUNIT ARNF-RELATED"/>
    <property type="match status" value="1"/>
</dbReference>
<dbReference type="Pfam" id="PF00892">
    <property type="entry name" value="EamA"/>
    <property type="match status" value="1"/>
</dbReference>
<evidence type="ECO:0000256" key="3">
    <source>
        <dbReference type="ARBA" id="ARBA00022516"/>
    </source>
</evidence>
<protein>
    <recommendedName>
        <fullName evidence="12">EamA domain-containing protein</fullName>
    </recommendedName>
</protein>
<keyword evidence="9" id="KW-0443">Lipid metabolism</keyword>
<evidence type="ECO:0000256" key="8">
    <source>
        <dbReference type="ARBA" id="ARBA00022989"/>
    </source>
</evidence>
<dbReference type="InterPro" id="IPR000390">
    <property type="entry name" value="Small_drug/metabolite_transptr"/>
</dbReference>
<dbReference type="Gene3D" id="1.10.3730.20">
    <property type="match status" value="1"/>
</dbReference>